<proteinExistence type="predicted"/>
<comment type="caution">
    <text evidence="1">The sequence shown here is derived from an EMBL/GenBank/DDBJ whole genome shotgun (WGS) entry which is preliminary data.</text>
</comment>
<keyword evidence="2" id="KW-1185">Reference proteome</keyword>
<reference evidence="1" key="1">
    <citation type="submission" date="2019-12" db="EMBL/GenBank/DDBJ databases">
        <title>Actinomadura physcomitrii sp. nov., a novel actinomycete isolated from moss [Physcomitrium sphaericum (Ludw) Fuernr].</title>
        <authorList>
            <person name="Zhuang X."/>
        </authorList>
    </citation>
    <scope>NUCLEOTIDE SEQUENCE [LARGE SCALE GENOMIC DNA]</scope>
    <source>
        <strain evidence="1">LD22</strain>
    </source>
</reference>
<dbReference type="RefSeq" id="WP_151596371.1">
    <property type="nucleotide sequence ID" value="NZ_WBMS02000022.1"/>
</dbReference>
<dbReference type="EMBL" id="WBMS02000022">
    <property type="protein sequence ID" value="MWA03849.1"/>
    <property type="molecule type" value="Genomic_DNA"/>
</dbReference>
<name>A0A6I4MM86_9ACTN</name>
<sequence>MTGTQATEAPAVRRTLVMHGADTADAARRMLPDLPDDCFAPIGLDALRGAVAEGLAQVVLVSGVDEQAAIAGGVPALAAITADMDGGSALAAGVEAAGTPQRAYELWEAAGRLGPCGRELCRRTAGELERLAAEAAGAAESPVAAQVVLVDAKGERMVGMFGRMAR</sequence>
<gene>
    <name evidence="1" type="ORF">F8568_026380</name>
</gene>
<protein>
    <submittedName>
        <fullName evidence="1">Uncharacterized protein</fullName>
    </submittedName>
</protein>
<accession>A0A6I4MM86</accession>
<evidence type="ECO:0000313" key="2">
    <source>
        <dbReference type="Proteomes" id="UP000462055"/>
    </source>
</evidence>
<dbReference type="AlphaFoldDB" id="A0A6I4MM86"/>
<evidence type="ECO:0000313" key="1">
    <source>
        <dbReference type="EMBL" id="MWA03849.1"/>
    </source>
</evidence>
<organism evidence="1 2">
    <name type="scientific">Actinomadura physcomitrii</name>
    <dbReference type="NCBI Taxonomy" id="2650748"/>
    <lineage>
        <taxon>Bacteria</taxon>
        <taxon>Bacillati</taxon>
        <taxon>Actinomycetota</taxon>
        <taxon>Actinomycetes</taxon>
        <taxon>Streptosporangiales</taxon>
        <taxon>Thermomonosporaceae</taxon>
        <taxon>Actinomadura</taxon>
    </lineage>
</organism>
<dbReference type="Proteomes" id="UP000462055">
    <property type="component" value="Unassembled WGS sequence"/>
</dbReference>